<dbReference type="Gene3D" id="3.30.460.10">
    <property type="entry name" value="Beta Polymerase, domain 2"/>
    <property type="match status" value="1"/>
</dbReference>
<accession>A0ABW2NGE7</accession>
<dbReference type="Proteomes" id="UP001596483">
    <property type="component" value="Unassembled WGS sequence"/>
</dbReference>
<dbReference type="RefSeq" id="WP_157294321.1">
    <property type="nucleotide sequence ID" value="NZ_JBHTCT010000036.1"/>
</dbReference>
<sequence>MMERPAERDSYFARTIEALSASNLVEGIIQLGSGVEGYRDELSDIDLMVAASREEDVEETKAYVQRVIRNFGAFYIKEKQLGNDIFLIIAFLENRLEFNVSIVPRELLTVRSPLWKVVADKTGRVTEKMAAEDQKFRSRTMKYGTGADLPFEFVYASLSFDKELKRNNPIYGLRMLEEMRECTLIIQALNENKKLHQFKAFGTMDAVFIDRYLSAFPKGNKPGELREAAVKLRQLFVVTIEKSDVLSLEPELKRLLHSEGGESKETII</sequence>
<proteinExistence type="predicted"/>
<keyword evidence="2" id="KW-1185">Reference proteome</keyword>
<organism evidence="1 2">
    <name type="scientific">Bhargavaea changchunensis</name>
    <dbReference type="NCBI Taxonomy" id="2134037"/>
    <lineage>
        <taxon>Bacteria</taxon>
        <taxon>Bacillati</taxon>
        <taxon>Bacillota</taxon>
        <taxon>Bacilli</taxon>
        <taxon>Bacillales</taxon>
        <taxon>Caryophanaceae</taxon>
        <taxon>Bhargavaea</taxon>
    </lineage>
</organism>
<protein>
    <recommendedName>
        <fullName evidence="3">Polymerase nucleotidyl transferase domain-containing protein</fullName>
    </recommendedName>
</protein>
<dbReference type="InterPro" id="IPR043519">
    <property type="entry name" value="NT_sf"/>
</dbReference>
<comment type="caution">
    <text evidence="1">The sequence shown here is derived from an EMBL/GenBank/DDBJ whole genome shotgun (WGS) entry which is preliminary data.</text>
</comment>
<evidence type="ECO:0000313" key="1">
    <source>
        <dbReference type="EMBL" id="MFC7366258.1"/>
    </source>
</evidence>
<name>A0ABW2NGE7_9BACL</name>
<evidence type="ECO:0008006" key="3">
    <source>
        <dbReference type="Google" id="ProtNLM"/>
    </source>
</evidence>
<reference evidence="2" key="1">
    <citation type="journal article" date="2019" name="Int. J. Syst. Evol. Microbiol.">
        <title>The Global Catalogue of Microorganisms (GCM) 10K type strain sequencing project: providing services to taxonomists for standard genome sequencing and annotation.</title>
        <authorList>
            <consortium name="The Broad Institute Genomics Platform"/>
            <consortium name="The Broad Institute Genome Sequencing Center for Infectious Disease"/>
            <person name="Wu L."/>
            <person name="Ma J."/>
        </authorList>
    </citation>
    <scope>NUCLEOTIDE SEQUENCE [LARGE SCALE GENOMIC DNA]</scope>
    <source>
        <strain evidence="2">JCM 4738</strain>
    </source>
</reference>
<gene>
    <name evidence="1" type="ORF">ACFQQH_14120</name>
</gene>
<evidence type="ECO:0000313" key="2">
    <source>
        <dbReference type="Proteomes" id="UP001596483"/>
    </source>
</evidence>
<dbReference type="EMBL" id="JBHTCT010000036">
    <property type="protein sequence ID" value="MFC7366258.1"/>
    <property type="molecule type" value="Genomic_DNA"/>
</dbReference>